<comment type="caution">
    <text evidence="2">The sequence shown here is derived from an EMBL/GenBank/DDBJ whole genome shotgun (WGS) entry which is preliminary data.</text>
</comment>
<feature type="compositionally biased region" description="Pro residues" evidence="1">
    <location>
        <begin position="62"/>
        <end position="78"/>
    </location>
</feature>
<gene>
    <name evidence="2" type="ORF">GCM10023195_23550</name>
</gene>
<proteinExistence type="predicted"/>
<sequence>MTPPLPRPGSPAPDAENRETAPPQRPTAATPSDLRSDPPTGPRSAGTSSPRPTDAPEHRYSAPPPAAGPVPDAPPPSAPAYGPATDVPGAPYGTDGGPASPDPNANATVWLGTTDRPAEPSAGAAGPPGPASAASSGLVDDSAPGAAERTVTDVLEPETGAALTVARRAGEPPLSAAESTMPPLTPDAILPPGTIPEAPTEPEPEPEMDATRPTPQIGSGEPGPPSDGPGGPRGPGGRWRGAAGAAGARGALLIGAGALAALVLGGGGVIAYTTVSDDAPKEHAASAPPTHAQQPPTPSPAAPTPTHTSAKPKPKPKPKPTPIDIRDEKKDPKPLSVTEVFPDQQLKIAGHTFVLMKTVPNDHCNLTANGPFSVELTRQHCRRVVRATFVSDDKKLAVTTGIAAMPTDAAAAAAMKAQDAEHYKWFRGMKATDAPKIDQGGGYAASIQRGRYIIYSYAMFTDAHKPKPDDTTLKDVAFGFRTDTGKAIEVRAKS</sequence>
<feature type="region of interest" description="Disordered" evidence="1">
    <location>
        <begin position="1"/>
        <end position="246"/>
    </location>
</feature>
<evidence type="ECO:0000256" key="1">
    <source>
        <dbReference type="SAM" id="MobiDB-lite"/>
    </source>
</evidence>
<name>A0ABP8THR0_9ACTN</name>
<organism evidence="2 3">
    <name type="scientific">Actinoallomurus liliacearum</name>
    <dbReference type="NCBI Taxonomy" id="1080073"/>
    <lineage>
        <taxon>Bacteria</taxon>
        <taxon>Bacillati</taxon>
        <taxon>Actinomycetota</taxon>
        <taxon>Actinomycetes</taxon>
        <taxon>Streptosporangiales</taxon>
        <taxon>Thermomonosporaceae</taxon>
        <taxon>Actinoallomurus</taxon>
    </lineage>
</organism>
<reference evidence="3" key="1">
    <citation type="journal article" date="2019" name="Int. J. Syst. Evol. Microbiol.">
        <title>The Global Catalogue of Microorganisms (GCM) 10K type strain sequencing project: providing services to taxonomists for standard genome sequencing and annotation.</title>
        <authorList>
            <consortium name="The Broad Institute Genomics Platform"/>
            <consortium name="The Broad Institute Genome Sequencing Center for Infectious Disease"/>
            <person name="Wu L."/>
            <person name="Ma J."/>
        </authorList>
    </citation>
    <scope>NUCLEOTIDE SEQUENCE [LARGE SCALE GENOMIC DNA]</scope>
    <source>
        <strain evidence="3">JCM 17938</strain>
    </source>
</reference>
<feature type="compositionally biased region" description="Low complexity" evidence="1">
    <location>
        <begin position="120"/>
        <end position="137"/>
    </location>
</feature>
<feature type="compositionally biased region" description="Gly residues" evidence="1">
    <location>
        <begin position="228"/>
        <end position="239"/>
    </location>
</feature>
<evidence type="ECO:0000313" key="2">
    <source>
        <dbReference type="EMBL" id="GAA4606512.1"/>
    </source>
</evidence>
<feature type="compositionally biased region" description="Pro residues" evidence="1">
    <location>
        <begin position="1"/>
        <end position="11"/>
    </location>
</feature>
<feature type="compositionally biased region" description="Low complexity" evidence="1">
    <location>
        <begin position="285"/>
        <end position="294"/>
    </location>
</feature>
<dbReference type="Proteomes" id="UP001500212">
    <property type="component" value="Unassembled WGS sequence"/>
</dbReference>
<feature type="region of interest" description="Disordered" evidence="1">
    <location>
        <begin position="280"/>
        <end position="337"/>
    </location>
</feature>
<feature type="compositionally biased region" description="Basic and acidic residues" evidence="1">
    <location>
        <begin position="324"/>
        <end position="333"/>
    </location>
</feature>
<keyword evidence="3" id="KW-1185">Reference proteome</keyword>
<feature type="compositionally biased region" description="Low complexity" evidence="1">
    <location>
        <begin position="20"/>
        <end position="31"/>
    </location>
</feature>
<dbReference type="EMBL" id="BAABHJ010000005">
    <property type="protein sequence ID" value="GAA4606512.1"/>
    <property type="molecule type" value="Genomic_DNA"/>
</dbReference>
<protein>
    <submittedName>
        <fullName evidence="2">Uncharacterized protein</fullName>
    </submittedName>
</protein>
<accession>A0ABP8THR0</accession>
<evidence type="ECO:0000313" key="3">
    <source>
        <dbReference type="Proteomes" id="UP001500212"/>
    </source>
</evidence>